<evidence type="ECO:0000313" key="4">
    <source>
        <dbReference type="Proteomes" id="UP000049828"/>
    </source>
</evidence>
<dbReference type="Proteomes" id="UP000049828">
    <property type="component" value="Unassembled WGS sequence"/>
</dbReference>
<dbReference type="OrthoDB" id="2061574at2"/>
<dbReference type="RefSeq" id="WP_055039103.1">
    <property type="nucleotide sequence ID" value="NZ_CBCTRZ010000003.1"/>
</dbReference>
<dbReference type="STRING" id="360807.ERS852392_00465"/>
<keyword evidence="2" id="KW-0812">Transmembrane</keyword>
<keyword evidence="2" id="KW-0472">Membrane</keyword>
<dbReference type="AlphaFoldDB" id="A0A0M6WAX8"/>
<gene>
    <name evidence="3" type="ORF">RIL183_00791</name>
</gene>
<dbReference type="EMBL" id="CVRS01000016">
    <property type="protein sequence ID" value="CRL32902.1"/>
    <property type="molecule type" value="Genomic_DNA"/>
</dbReference>
<organism evidence="3 4">
    <name type="scientific">Roseburia inulinivorans</name>
    <dbReference type="NCBI Taxonomy" id="360807"/>
    <lineage>
        <taxon>Bacteria</taxon>
        <taxon>Bacillati</taxon>
        <taxon>Bacillota</taxon>
        <taxon>Clostridia</taxon>
        <taxon>Lachnospirales</taxon>
        <taxon>Lachnospiraceae</taxon>
        <taxon>Roseburia</taxon>
    </lineage>
</organism>
<protein>
    <submittedName>
        <fullName evidence="3">Uncharacterized protein</fullName>
    </submittedName>
</protein>
<proteinExistence type="predicted"/>
<sequence>METNYEESYRRIMEYQNEEHLRNQKKIRWGIRCVILIPMIFLMLMFSMDSSKVVFLVLWIVSLFTISAYLIYVEYMDYTLQERLTELGIKEDGKIDTLLPNSSIDSRLAEMERKIAADRAILAKYFGESGIMPDEALLEEKEEETDEEKDSDRSSEEQISGNRDGKKKEKKKDRKKDKED</sequence>
<accession>A0A0M6WAX8</accession>
<evidence type="ECO:0000256" key="1">
    <source>
        <dbReference type="SAM" id="MobiDB-lite"/>
    </source>
</evidence>
<feature type="compositionally biased region" description="Acidic residues" evidence="1">
    <location>
        <begin position="136"/>
        <end position="149"/>
    </location>
</feature>
<feature type="transmembrane region" description="Helical" evidence="2">
    <location>
        <begin position="29"/>
        <end position="47"/>
    </location>
</feature>
<feature type="transmembrane region" description="Helical" evidence="2">
    <location>
        <begin position="53"/>
        <end position="73"/>
    </location>
</feature>
<keyword evidence="4" id="KW-1185">Reference proteome</keyword>
<name>A0A0M6WAX8_9FIRM</name>
<feature type="compositionally biased region" description="Basic residues" evidence="1">
    <location>
        <begin position="168"/>
        <end position="180"/>
    </location>
</feature>
<keyword evidence="2" id="KW-1133">Transmembrane helix</keyword>
<feature type="region of interest" description="Disordered" evidence="1">
    <location>
        <begin position="133"/>
        <end position="180"/>
    </location>
</feature>
<reference evidence="4" key="1">
    <citation type="submission" date="2015-05" db="EMBL/GenBank/DDBJ databases">
        <authorList>
            <consortium name="Pathogen Informatics"/>
        </authorList>
    </citation>
    <scope>NUCLEOTIDE SEQUENCE [LARGE SCALE GENOMIC DNA]</scope>
    <source>
        <strain evidence="4">L1-83</strain>
    </source>
</reference>
<evidence type="ECO:0000313" key="3">
    <source>
        <dbReference type="EMBL" id="CRL32902.1"/>
    </source>
</evidence>
<evidence type="ECO:0000256" key="2">
    <source>
        <dbReference type="SAM" id="Phobius"/>
    </source>
</evidence>